<dbReference type="Gene3D" id="2.60.40.1240">
    <property type="match status" value="1"/>
</dbReference>
<dbReference type="PROSITE" id="PS51257">
    <property type="entry name" value="PROKAR_LIPOPROTEIN"/>
    <property type="match status" value="1"/>
</dbReference>
<accession>A0ABD7J2M8</accession>
<evidence type="ECO:0008006" key="7">
    <source>
        <dbReference type="Google" id="ProtNLM"/>
    </source>
</evidence>
<evidence type="ECO:0000256" key="3">
    <source>
        <dbReference type="SAM" id="MobiDB-lite"/>
    </source>
</evidence>
<feature type="region of interest" description="Disordered" evidence="3">
    <location>
        <begin position="62"/>
        <end position="86"/>
    </location>
</feature>
<feature type="compositionally biased region" description="Polar residues" evidence="3">
    <location>
        <begin position="72"/>
        <end position="86"/>
    </location>
</feature>
<keyword evidence="2" id="KW-0175">Coiled coil</keyword>
<evidence type="ECO:0000256" key="4">
    <source>
        <dbReference type="SAM" id="SignalP"/>
    </source>
</evidence>
<evidence type="ECO:0000256" key="2">
    <source>
        <dbReference type="SAM" id="Coils"/>
    </source>
</evidence>
<evidence type="ECO:0000313" key="6">
    <source>
        <dbReference type="Proteomes" id="UP000281488"/>
    </source>
</evidence>
<protein>
    <recommendedName>
        <fullName evidence="7">DUF4352 domain-containing protein</fullName>
    </recommendedName>
</protein>
<evidence type="ECO:0000256" key="1">
    <source>
        <dbReference type="ARBA" id="ARBA00022729"/>
    </source>
</evidence>
<comment type="caution">
    <text evidence="5">The sequence shown here is derived from an EMBL/GenBank/DDBJ whole genome shotgun (WGS) entry which is preliminary data.</text>
</comment>
<feature type="chain" id="PRO_5044856870" description="DUF4352 domain-containing protein" evidence="4">
    <location>
        <begin position="19"/>
        <end position="194"/>
    </location>
</feature>
<gene>
    <name evidence="5" type="ORF">EGW16_03640</name>
</gene>
<proteinExistence type="predicted"/>
<feature type="coiled-coil region" evidence="2">
    <location>
        <begin position="30"/>
        <end position="57"/>
    </location>
</feature>
<keyword evidence="1 4" id="KW-0732">Signal</keyword>
<sequence length="194" mass="20815">MKIGKLFGVSLISFAILAGCSSTNNNTGEVNKLKTTVSSLKEENKKLSTKASQLDEILDAFGTSDSSKSDENSTGSSNTLKFNESGTFGSGEKITVISAEDAPNHQLHEPKDGEHPVEVKAVVENTTSSPISFNVQNFAMYDNNSELADFDASTYQNNIPNDIAAGMKANITFYFSSKGSGPYVVTFGDGMWKQ</sequence>
<dbReference type="Proteomes" id="UP000281488">
    <property type="component" value="Unassembled WGS sequence"/>
</dbReference>
<reference evidence="5 6" key="1">
    <citation type="submission" date="2018-10" db="EMBL/GenBank/DDBJ databases">
        <title>Genotypes and phenotypes of Enterococci isolated from broiler chickens.</title>
        <authorList>
            <person name="Muhammad A.R."/>
            <person name="Diarra M.S."/>
        </authorList>
    </citation>
    <scope>NUCLEOTIDE SEQUENCE [LARGE SCALE GENOMIC DNA]</scope>
    <source>
        <strain evidence="5 6">LIT2 A36'</strain>
    </source>
</reference>
<dbReference type="InterPro" id="IPR029050">
    <property type="entry name" value="Immunoprotect_excell_Ig-like"/>
</dbReference>
<name>A0ABD7J2M8_ENTFL</name>
<dbReference type="AlphaFoldDB" id="A0ABD7J2M8"/>
<evidence type="ECO:0000313" key="5">
    <source>
        <dbReference type="EMBL" id="ROX35446.1"/>
    </source>
</evidence>
<feature type="signal peptide" evidence="4">
    <location>
        <begin position="1"/>
        <end position="18"/>
    </location>
</feature>
<dbReference type="EMBL" id="RKMZ01000001">
    <property type="protein sequence ID" value="ROX35446.1"/>
    <property type="molecule type" value="Genomic_DNA"/>
</dbReference>
<dbReference type="RefSeq" id="WP_010709297.1">
    <property type="nucleotide sequence ID" value="NZ_CAKOCZ010000025.1"/>
</dbReference>
<organism evidence="5 6">
    <name type="scientific">Enterococcus faecalis</name>
    <name type="common">Streptococcus faecalis</name>
    <dbReference type="NCBI Taxonomy" id="1351"/>
    <lineage>
        <taxon>Bacteria</taxon>
        <taxon>Bacillati</taxon>
        <taxon>Bacillota</taxon>
        <taxon>Bacilli</taxon>
        <taxon>Lactobacillales</taxon>
        <taxon>Enterococcaceae</taxon>
        <taxon>Enterococcus</taxon>
    </lineage>
</organism>